<evidence type="ECO:0000313" key="2">
    <source>
        <dbReference type="Proteomes" id="UP001224392"/>
    </source>
</evidence>
<dbReference type="EMBL" id="BSYJ01000002">
    <property type="protein sequence ID" value="GMG86843.1"/>
    <property type="molecule type" value="Genomic_DNA"/>
</dbReference>
<sequence>MPYALAETEEEESVISDDYWDKAIIFEKENGNYLHFTGRVQLDAPLIVSDQGDHSDLTMRRLRFGLQGKFSDAVIRLEADLDLNGALRNAYTRITDANITWTFENDSKLRLFKQRAGFTMDGGTSTKKLLTPERNNLTNNLWFTNEYYTGITYAGLFSDDWAYFAGYYVNDGATGVGIEDSNYFTLFRLGRRNDTFRLWDEATFRVDHIRGNENNDPDSELRKFTEITSLIANINKDKWELHTDIAYGDGYEEQGDVWGLVVMPAYQQTEIVQWVGRVTYVESNRPESVRLNRYDNRVFSGLGDVYTEVFGGVNFYLNKHKFKIQVGAHLSELNGGESEYDGFGLTAALRVYW</sequence>
<reference evidence="1 2" key="1">
    <citation type="submission" date="2023-04" db="EMBL/GenBank/DDBJ databases">
        <title>Marinobulbifer ophiurae gen. nov., sp. Nov., isolate from tissue of brittle star Ophioplocus japonicus.</title>
        <authorList>
            <person name="Kawano K."/>
            <person name="Sawayama S."/>
            <person name="Nakagawa S."/>
        </authorList>
    </citation>
    <scope>NUCLEOTIDE SEQUENCE [LARGE SCALE GENOMIC DNA]</scope>
    <source>
        <strain evidence="1 2">NKW57</strain>
    </source>
</reference>
<dbReference type="Proteomes" id="UP001224392">
    <property type="component" value="Unassembled WGS sequence"/>
</dbReference>
<dbReference type="InterPro" id="IPR010870">
    <property type="entry name" value="Porin_O/P"/>
</dbReference>
<proteinExistence type="predicted"/>
<dbReference type="Pfam" id="PF07396">
    <property type="entry name" value="Porin_O_P"/>
    <property type="match status" value="1"/>
</dbReference>
<name>A0ABQ6LXQ9_9GAMM</name>
<protein>
    <recommendedName>
        <fullName evidence="3">Porin</fullName>
    </recommendedName>
</protein>
<accession>A0ABQ6LXQ9</accession>
<dbReference type="RefSeq" id="WP_285763448.1">
    <property type="nucleotide sequence ID" value="NZ_BSYJ01000002.1"/>
</dbReference>
<comment type="caution">
    <text evidence="1">The sequence shown here is derived from an EMBL/GenBank/DDBJ whole genome shotgun (WGS) entry which is preliminary data.</text>
</comment>
<evidence type="ECO:0008006" key="3">
    <source>
        <dbReference type="Google" id="ProtNLM"/>
    </source>
</evidence>
<dbReference type="Gene3D" id="2.40.160.10">
    <property type="entry name" value="Porin"/>
    <property type="match status" value="1"/>
</dbReference>
<evidence type="ECO:0000313" key="1">
    <source>
        <dbReference type="EMBL" id="GMG86843.1"/>
    </source>
</evidence>
<gene>
    <name evidence="1" type="ORF">MNKW57_11640</name>
</gene>
<dbReference type="InterPro" id="IPR023614">
    <property type="entry name" value="Porin_dom_sf"/>
</dbReference>
<organism evidence="1 2">
    <name type="scientific">Biformimicrobium ophioploci</name>
    <dbReference type="NCBI Taxonomy" id="3036711"/>
    <lineage>
        <taxon>Bacteria</taxon>
        <taxon>Pseudomonadati</taxon>
        <taxon>Pseudomonadota</taxon>
        <taxon>Gammaproteobacteria</taxon>
        <taxon>Cellvibrionales</taxon>
        <taxon>Microbulbiferaceae</taxon>
        <taxon>Biformimicrobium</taxon>
    </lineage>
</organism>
<keyword evidence="2" id="KW-1185">Reference proteome</keyword>